<evidence type="ECO:0000313" key="2">
    <source>
        <dbReference type="Proteomes" id="UP000826709"/>
    </source>
</evidence>
<dbReference type="PIRSF" id="PIRSF004929">
    <property type="entry name" value="UCP004929"/>
    <property type="match status" value="1"/>
</dbReference>
<accession>A0A8G1EFN0</accession>
<dbReference type="InterPro" id="IPR009181">
    <property type="entry name" value="Methan_mark_8"/>
</dbReference>
<dbReference type="OrthoDB" id="358516at2157"/>
<dbReference type="RefSeq" id="WP_220682030.1">
    <property type="nucleotide sequence ID" value="NZ_CP037968.1"/>
</dbReference>
<keyword evidence="2" id="KW-1185">Reference proteome</keyword>
<name>A0A8G1EFN0_9EURY</name>
<evidence type="ECO:0000313" key="1">
    <source>
        <dbReference type="EMBL" id="QYZ78286.1"/>
    </source>
</evidence>
<protein>
    <submittedName>
        <fullName evidence="1">DUF2099 family protein</fullName>
    </submittedName>
</protein>
<dbReference type="Pfam" id="PF09872">
    <property type="entry name" value="DUF2099"/>
    <property type="match status" value="1"/>
</dbReference>
<dbReference type="NCBIfam" id="TIGR03275">
    <property type="entry name" value="methan_mark_8"/>
    <property type="match status" value="1"/>
</dbReference>
<organism evidence="1 2">
    <name type="scientific">Methanofollis formosanus</name>
    <dbReference type="NCBI Taxonomy" id="299308"/>
    <lineage>
        <taxon>Archaea</taxon>
        <taxon>Methanobacteriati</taxon>
        <taxon>Methanobacteriota</taxon>
        <taxon>Stenosarchaea group</taxon>
        <taxon>Methanomicrobia</taxon>
        <taxon>Methanomicrobiales</taxon>
        <taxon>Methanomicrobiaceae</taxon>
        <taxon>Methanofollis</taxon>
    </lineage>
</organism>
<gene>
    <name evidence="1" type="ORF">E2N92_01985</name>
</gene>
<dbReference type="KEGG" id="mfk:E2N92_01985"/>
<proteinExistence type="predicted"/>
<reference evidence="1" key="2">
    <citation type="submission" date="2019-03" db="EMBL/GenBank/DDBJ databases">
        <authorList>
            <person name="Chen S.-C."/>
            <person name="Wu S.-Y."/>
            <person name="Lai M.-C."/>
        </authorList>
    </citation>
    <scope>NUCLEOTIDE SEQUENCE</scope>
    <source>
        <strain evidence="1">ML15</strain>
    </source>
</reference>
<dbReference type="AlphaFoldDB" id="A0A8G1EFN0"/>
<reference evidence="1" key="1">
    <citation type="journal article" date="2005" name="Int. J. Syst. Evol. Microbiol.">
        <title>Methanofollis formosanus sp. nov., isolated from a fish pond.</title>
        <authorList>
            <person name="Wu S.Y."/>
            <person name="Chen S.C."/>
            <person name="Lai M.C."/>
        </authorList>
    </citation>
    <scope>NUCLEOTIDE SEQUENCE</scope>
    <source>
        <strain evidence="1">ML15</strain>
    </source>
</reference>
<dbReference type="EMBL" id="CP037968">
    <property type="protein sequence ID" value="QYZ78286.1"/>
    <property type="molecule type" value="Genomic_DNA"/>
</dbReference>
<dbReference type="Proteomes" id="UP000826709">
    <property type="component" value="Chromosome"/>
</dbReference>
<sequence length="282" mass="29954">MDEHIIEAAGKARVVVRDGKVVEVGEPVIRSCPLAERFSYPVMEMTREEIQKNIEERIRTFGMCTPERRVLADPDFVLFGASELMSAAVRRGDLDAAVVACDGAGTVVAINPRLVQGIGGRMSGLVKTSPIPAVISRIEENGGMVLDPETARIDPVAGVEAAVQAGYRTVAVTVASPDMAEEVRIRYPDALIVGVHLTGLSAEEAERIAAVADIVAVCASRHLREAAGRRALLQAGTVVPVFALTQAGKEIILAKIRETDRQVLVTGGHLPVAGTRGPEPLV</sequence>